<gene>
    <name evidence="1" type="ORF">CCASEI_09815</name>
</gene>
<reference evidence="2" key="1">
    <citation type="submission" date="2013-02" db="EMBL/GenBank/DDBJ databases">
        <title>The complete genome sequence of Corynebacterium casei LMG S-19264 (=DSM 44701).</title>
        <authorList>
            <person name="Ruckert C."/>
            <person name="Albersmeier A."/>
            <person name="Kalinowski J."/>
        </authorList>
    </citation>
    <scope>NUCLEOTIDE SEQUENCE [LARGE SCALE GENOMIC DNA]</scope>
    <source>
        <strain evidence="2">LMG S-19264</strain>
    </source>
</reference>
<dbReference type="GeneID" id="82878078"/>
<dbReference type="RefSeq" id="WP_025387868.1">
    <property type="nucleotide sequence ID" value="NZ_CP004350.1"/>
</dbReference>
<name>A0ABM5PRG0_9CORY</name>
<sequence>MAHHTTSSVAPSPIDIAPAITSKISRDTFSVFDVMTGKMVRSGFAFAIDPDPVYKSKEATEHEVTIALGLARRDGASYMAICPRFDSSLDYVCVSLTERREEAIEATFSTGYSSYFNATTRRTDTIRHNFTDE</sequence>
<proteinExistence type="predicted"/>
<evidence type="ECO:0000313" key="2">
    <source>
        <dbReference type="Proteomes" id="UP000019226"/>
    </source>
</evidence>
<keyword evidence="2" id="KW-1185">Reference proteome</keyword>
<dbReference type="Proteomes" id="UP000019226">
    <property type="component" value="Chromosome"/>
</dbReference>
<dbReference type="EMBL" id="CP004350">
    <property type="protein sequence ID" value="AHI20520.1"/>
    <property type="molecule type" value="Genomic_DNA"/>
</dbReference>
<evidence type="ECO:0000313" key="1">
    <source>
        <dbReference type="EMBL" id="AHI20520.1"/>
    </source>
</evidence>
<accession>A0ABM5PRG0</accession>
<organism evidence="1 2">
    <name type="scientific">Corynebacterium casei LMG S-19264</name>
    <dbReference type="NCBI Taxonomy" id="1285583"/>
    <lineage>
        <taxon>Bacteria</taxon>
        <taxon>Bacillati</taxon>
        <taxon>Actinomycetota</taxon>
        <taxon>Actinomycetes</taxon>
        <taxon>Mycobacteriales</taxon>
        <taxon>Corynebacteriaceae</taxon>
        <taxon>Corynebacterium</taxon>
    </lineage>
</organism>
<protein>
    <submittedName>
        <fullName evidence="1">Uncharacterized protein</fullName>
    </submittedName>
</protein>